<dbReference type="InterPro" id="IPR001878">
    <property type="entry name" value="Znf_CCHC"/>
</dbReference>
<dbReference type="GO" id="GO:0008270">
    <property type="term" value="F:zinc ion binding"/>
    <property type="evidence" value="ECO:0007669"/>
    <property type="project" value="UniProtKB-KW"/>
</dbReference>
<dbReference type="Proteomes" id="UP001497644">
    <property type="component" value="Unassembled WGS sequence"/>
</dbReference>
<protein>
    <recommendedName>
        <fullName evidence="3">CCHC-type domain-containing protein</fullName>
    </recommendedName>
</protein>
<keyword evidence="1" id="KW-0863">Zinc-finger</keyword>
<dbReference type="SMART" id="SM00343">
    <property type="entry name" value="ZnF_C2HC"/>
    <property type="match status" value="2"/>
</dbReference>
<dbReference type="InterPro" id="IPR005162">
    <property type="entry name" value="Retrotrans_gag_dom"/>
</dbReference>
<dbReference type="PANTHER" id="PTHR46888">
    <property type="entry name" value="ZINC KNUCKLE DOMAINCONTAINING PROTEIN-RELATED"/>
    <property type="match status" value="1"/>
</dbReference>
<feature type="compositionally biased region" description="Polar residues" evidence="2">
    <location>
        <begin position="277"/>
        <end position="287"/>
    </location>
</feature>
<keyword evidence="1" id="KW-0479">Metal-binding</keyword>
<feature type="compositionally biased region" description="Polar residues" evidence="2">
    <location>
        <begin position="85"/>
        <end position="95"/>
    </location>
</feature>
<accession>A0AAV2MXW4</accession>
<organism evidence="4 5">
    <name type="scientific">Lasius platythorax</name>
    <dbReference type="NCBI Taxonomy" id="488582"/>
    <lineage>
        <taxon>Eukaryota</taxon>
        <taxon>Metazoa</taxon>
        <taxon>Ecdysozoa</taxon>
        <taxon>Arthropoda</taxon>
        <taxon>Hexapoda</taxon>
        <taxon>Insecta</taxon>
        <taxon>Pterygota</taxon>
        <taxon>Neoptera</taxon>
        <taxon>Endopterygota</taxon>
        <taxon>Hymenoptera</taxon>
        <taxon>Apocrita</taxon>
        <taxon>Aculeata</taxon>
        <taxon>Formicoidea</taxon>
        <taxon>Formicidae</taxon>
        <taxon>Formicinae</taxon>
        <taxon>Lasius</taxon>
        <taxon>Lasius</taxon>
    </lineage>
</organism>
<name>A0AAV2MXW4_9HYME</name>
<dbReference type="InterPro" id="IPR036875">
    <property type="entry name" value="Znf_CCHC_sf"/>
</dbReference>
<feature type="domain" description="CCHC-type" evidence="3">
    <location>
        <begin position="294"/>
        <end position="309"/>
    </location>
</feature>
<dbReference type="Gene3D" id="4.10.60.10">
    <property type="entry name" value="Zinc finger, CCHC-type"/>
    <property type="match status" value="2"/>
</dbReference>
<evidence type="ECO:0000259" key="3">
    <source>
        <dbReference type="PROSITE" id="PS50158"/>
    </source>
</evidence>
<dbReference type="PROSITE" id="PS50158">
    <property type="entry name" value="ZF_CCHC"/>
    <property type="match status" value="2"/>
</dbReference>
<evidence type="ECO:0000256" key="2">
    <source>
        <dbReference type="SAM" id="MobiDB-lite"/>
    </source>
</evidence>
<dbReference type="AlphaFoldDB" id="A0AAV2MXW4"/>
<dbReference type="EMBL" id="CAXIPU020000446">
    <property type="protein sequence ID" value="CAL1672072.1"/>
    <property type="molecule type" value="Genomic_DNA"/>
</dbReference>
<dbReference type="GO" id="GO:0003676">
    <property type="term" value="F:nucleic acid binding"/>
    <property type="evidence" value="ECO:0007669"/>
    <property type="project" value="InterPro"/>
</dbReference>
<feature type="region of interest" description="Disordered" evidence="2">
    <location>
        <begin position="1"/>
        <end position="26"/>
    </location>
</feature>
<feature type="compositionally biased region" description="Basic and acidic residues" evidence="2">
    <location>
        <begin position="14"/>
        <end position="23"/>
    </location>
</feature>
<comment type="caution">
    <text evidence="4">The sequence shown here is derived from an EMBL/GenBank/DDBJ whole genome shotgun (WGS) entry which is preliminary data.</text>
</comment>
<dbReference type="PANTHER" id="PTHR46888:SF1">
    <property type="entry name" value="RIBONUCLEASE H"/>
    <property type="match status" value="1"/>
</dbReference>
<evidence type="ECO:0000313" key="4">
    <source>
        <dbReference type="EMBL" id="CAL1672072.1"/>
    </source>
</evidence>
<feature type="compositionally biased region" description="Polar residues" evidence="2">
    <location>
        <begin position="67"/>
        <end position="78"/>
    </location>
</feature>
<feature type="compositionally biased region" description="Basic and acidic residues" evidence="2">
    <location>
        <begin position="265"/>
        <end position="276"/>
    </location>
</feature>
<reference evidence="4" key="1">
    <citation type="submission" date="2024-04" db="EMBL/GenBank/DDBJ databases">
        <authorList>
            <consortium name="Molecular Ecology Group"/>
        </authorList>
    </citation>
    <scope>NUCLEOTIDE SEQUENCE</scope>
</reference>
<evidence type="ECO:0000256" key="1">
    <source>
        <dbReference type="PROSITE-ProRule" id="PRU00047"/>
    </source>
</evidence>
<feature type="region of interest" description="Disordered" evidence="2">
    <location>
        <begin position="64"/>
        <end position="95"/>
    </location>
</feature>
<dbReference type="Pfam" id="PF00098">
    <property type="entry name" value="zf-CCHC"/>
    <property type="match status" value="2"/>
</dbReference>
<proteinExistence type="predicted"/>
<keyword evidence="1" id="KW-0862">Zinc</keyword>
<dbReference type="SUPFAM" id="SSF57756">
    <property type="entry name" value="Retrovirus zinc finger-like domains"/>
    <property type="match status" value="1"/>
</dbReference>
<evidence type="ECO:0000313" key="5">
    <source>
        <dbReference type="Proteomes" id="UP001497644"/>
    </source>
</evidence>
<keyword evidence="5" id="KW-1185">Reference proteome</keyword>
<feature type="region of interest" description="Disordered" evidence="2">
    <location>
        <begin position="265"/>
        <end position="290"/>
    </location>
</feature>
<sequence length="468" mass="52639">MDTLTIAGSGAAREPIERPDRNAPDNTLVVTGEAAEGHVERPRVNAAVNIQEIVQAVVQIMEERQRTSSGNSANTSPPGQRGESPANSDRSTTSNSWQQIKFAAKLVPPFSGKEEENVVRWLEKISSVARMYRLTDDVLVLAAVSQLKDRALQWHNRQSLETVGTWNEFKFQIRRHFEIKESCTTTLSRIGQRIWKSHKEKFADYAEAKLDLMQTLSLTEREKIELLTDGIKEPVIRKLALSSGARNIPDFLEFIRKVTEDTIPNKKNDLRSEGRSRFQSKGNNTRPDSNDKACFSCKQTGHISKDCPNKKLTCFKCGKEGHLSNTCPKKSAGAGAATNNLIEQRETTAGSETETTEEATLHINRVSSKEDKPCVRISSMGNPGMQLEALIDTGSPVSLMRHTIYNKYFANKELFKVKNSVLLRGVNNSKIKIIGKMYDHITLENLYDTWIDVEYLIVDDHTMNYDFC</sequence>
<gene>
    <name evidence="4" type="ORF">LPLAT_LOCUS5479</name>
</gene>
<dbReference type="Pfam" id="PF03732">
    <property type="entry name" value="Retrotrans_gag"/>
    <property type="match status" value="1"/>
</dbReference>
<feature type="domain" description="CCHC-type" evidence="3">
    <location>
        <begin position="314"/>
        <end position="329"/>
    </location>
</feature>